<keyword evidence="1 2" id="KW-0694">RNA-binding</keyword>
<dbReference type="GO" id="GO:0003723">
    <property type="term" value="F:RNA binding"/>
    <property type="evidence" value="ECO:0007669"/>
    <property type="project" value="UniProtKB-UniRule"/>
</dbReference>
<accession>A0A8S0TQQ2</accession>
<dbReference type="EMBL" id="CACTIH010007270">
    <property type="protein sequence ID" value="CAA3007196.1"/>
    <property type="molecule type" value="Genomic_DNA"/>
</dbReference>
<evidence type="ECO:0000259" key="4">
    <source>
        <dbReference type="PROSITE" id="PS50102"/>
    </source>
</evidence>
<dbReference type="Gramene" id="OE9A029384T1">
    <property type="protein sequence ID" value="OE9A029384C1"/>
    <property type="gene ID" value="OE9A029384"/>
</dbReference>
<reference evidence="5 6" key="1">
    <citation type="submission" date="2019-12" db="EMBL/GenBank/DDBJ databases">
        <authorList>
            <person name="Alioto T."/>
            <person name="Alioto T."/>
            <person name="Gomez Garrido J."/>
        </authorList>
    </citation>
    <scope>NUCLEOTIDE SEQUENCE [LARGE SCALE GENOMIC DNA]</scope>
</reference>
<dbReference type="Proteomes" id="UP000594638">
    <property type="component" value="Unassembled WGS sequence"/>
</dbReference>
<evidence type="ECO:0000313" key="5">
    <source>
        <dbReference type="EMBL" id="CAA3007196.1"/>
    </source>
</evidence>
<sequence>MVVMDRFSGRSPGLGFVSFYDKKAMEEAIEAMNGMDLDGRSITVDKAQPNQGSGRDWDWDGDRGRDHDRERTRDPMVGVDLVETASNVETRAFRSGMSLWRTAKRRW</sequence>
<proteinExistence type="predicted"/>
<feature type="domain" description="RRM" evidence="4">
    <location>
        <begin position="1"/>
        <end position="49"/>
    </location>
</feature>
<feature type="region of interest" description="Disordered" evidence="3">
    <location>
        <begin position="38"/>
        <end position="77"/>
    </location>
</feature>
<evidence type="ECO:0000313" key="6">
    <source>
        <dbReference type="Proteomes" id="UP000594638"/>
    </source>
</evidence>
<dbReference type="AlphaFoldDB" id="A0A8S0TQQ2"/>
<comment type="caution">
    <text evidence="5">The sequence shown here is derived from an EMBL/GenBank/DDBJ whole genome shotgun (WGS) entry which is preliminary data.</text>
</comment>
<name>A0A8S0TQQ2_OLEEU</name>
<organism evidence="5 6">
    <name type="scientific">Olea europaea subsp. europaea</name>
    <dbReference type="NCBI Taxonomy" id="158383"/>
    <lineage>
        <taxon>Eukaryota</taxon>
        <taxon>Viridiplantae</taxon>
        <taxon>Streptophyta</taxon>
        <taxon>Embryophyta</taxon>
        <taxon>Tracheophyta</taxon>
        <taxon>Spermatophyta</taxon>
        <taxon>Magnoliopsida</taxon>
        <taxon>eudicotyledons</taxon>
        <taxon>Gunneridae</taxon>
        <taxon>Pentapetalae</taxon>
        <taxon>asterids</taxon>
        <taxon>lamiids</taxon>
        <taxon>Lamiales</taxon>
        <taxon>Oleaceae</taxon>
        <taxon>Oleeae</taxon>
        <taxon>Olea</taxon>
    </lineage>
</organism>
<dbReference type="Gene3D" id="3.30.70.330">
    <property type="match status" value="1"/>
</dbReference>
<protein>
    <submittedName>
        <fullName evidence="5">Glycine-rich RNA-binding RZ1A</fullName>
    </submittedName>
</protein>
<dbReference type="InterPro" id="IPR035979">
    <property type="entry name" value="RBD_domain_sf"/>
</dbReference>
<evidence type="ECO:0000256" key="2">
    <source>
        <dbReference type="PROSITE-ProRule" id="PRU00176"/>
    </source>
</evidence>
<dbReference type="InterPro" id="IPR051106">
    <property type="entry name" value="RNA-bind/splicing_reg"/>
</dbReference>
<feature type="compositionally biased region" description="Basic and acidic residues" evidence="3">
    <location>
        <begin position="55"/>
        <end position="74"/>
    </location>
</feature>
<dbReference type="PANTHER" id="PTHR48028">
    <property type="entry name" value="GLYCINE-RICH RNA-BINDING PROTEIN RZ1A"/>
    <property type="match status" value="1"/>
</dbReference>
<dbReference type="PROSITE" id="PS50102">
    <property type="entry name" value="RRM"/>
    <property type="match status" value="1"/>
</dbReference>
<gene>
    <name evidence="5" type="ORF">OLEA9_A029384</name>
</gene>
<dbReference type="SUPFAM" id="SSF54928">
    <property type="entry name" value="RNA-binding domain, RBD"/>
    <property type="match status" value="1"/>
</dbReference>
<dbReference type="InterPro" id="IPR000504">
    <property type="entry name" value="RRM_dom"/>
</dbReference>
<dbReference type="PANTHER" id="PTHR48028:SF2">
    <property type="entry name" value="GLYCINE-RICH RNA-BINDING PROTEIN RZ1A"/>
    <property type="match status" value="1"/>
</dbReference>
<evidence type="ECO:0000256" key="1">
    <source>
        <dbReference type="ARBA" id="ARBA00022884"/>
    </source>
</evidence>
<dbReference type="Pfam" id="PF00076">
    <property type="entry name" value="RRM_1"/>
    <property type="match status" value="1"/>
</dbReference>
<keyword evidence="6" id="KW-1185">Reference proteome</keyword>
<dbReference type="OrthoDB" id="266020at2759"/>
<evidence type="ECO:0000256" key="3">
    <source>
        <dbReference type="SAM" id="MobiDB-lite"/>
    </source>
</evidence>
<dbReference type="InterPro" id="IPR012677">
    <property type="entry name" value="Nucleotide-bd_a/b_plait_sf"/>
</dbReference>